<protein>
    <submittedName>
        <fullName evidence="2">Uncharacterized protein</fullName>
    </submittedName>
</protein>
<dbReference type="AlphaFoldDB" id="A0AAD5XLR5"/>
<comment type="caution">
    <text evidence="2">The sequence shown here is derived from an EMBL/GenBank/DDBJ whole genome shotgun (WGS) entry which is preliminary data.</text>
</comment>
<gene>
    <name evidence="2" type="ORF">HDU87_000562</name>
</gene>
<dbReference type="Proteomes" id="UP001212152">
    <property type="component" value="Unassembled WGS sequence"/>
</dbReference>
<evidence type="ECO:0000313" key="2">
    <source>
        <dbReference type="EMBL" id="KAJ3169728.1"/>
    </source>
</evidence>
<proteinExistence type="predicted"/>
<evidence type="ECO:0000313" key="3">
    <source>
        <dbReference type="Proteomes" id="UP001212152"/>
    </source>
</evidence>
<organism evidence="2 3">
    <name type="scientific">Geranomyces variabilis</name>
    <dbReference type="NCBI Taxonomy" id="109894"/>
    <lineage>
        <taxon>Eukaryota</taxon>
        <taxon>Fungi</taxon>
        <taxon>Fungi incertae sedis</taxon>
        <taxon>Chytridiomycota</taxon>
        <taxon>Chytridiomycota incertae sedis</taxon>
        <taxon>Chytridiomycetes</taxon>
        <taxon>Spizellomycetales</taxon>
        <taxon>Powellomycetaceae</taxon>
        <taxon>Geranomyces</taxon>
    </lineage>
</organism>
<accession>A0AAD5XLR5</accession>
<evidence type="ECO:0000256" key="1">
    <source>
        <dbReference type="SAM" id="MobiDB-lite"/>
    </source>
</evidence>
<keyword evidence="3" id="KW-1185">Reference proteome</keyword>
<feature type="compositionally biased region" description="Low complexity" evidence="1">
    <location>
        <begin position="18"/>
        <end position="32"/>
    </location>
</feature>
<dbReference type="EMBL" id="JADGJQ010000104">
    <property type="protein sequence ID" value="KAJ3169728.1"/>
    <property type="molecule type" value="Genomic_DNA"/>
</dbReference>
<feature type="region of interest" description="Disordered" evidence="1">
    <location>
        <begin position="1"/>
        <end position="32"/>
    </location>
</feature>
<reference evidence="2" key="1">
    <citation type="submission" date="2020-05" db="EMBL/GenBank/DDBJ databases">
        <title>Phylogenomic resolution of chytrid fungi.</title>
        <authorList>
            <person name="Stajich J.E."/>
            <person name="Amses K."/>
            <person name="Simmons R."/>
            <person name="Seto K."/>
            <person name="Myers J."/>
            <person name="Bonds A."/>
            <person name="Quandt C.A."/>
            <person name="Barry K."/>
            <person name="Liu P."/>
            <person name="Grigoriev I."/>
            <person name="Longcore J.E."/>
            <person name="James T.Y."/>
        </authorList>
    </citation>
    <scope>NUCLEOTIDE SEQUENCE</scope>
    <source>
        <strain evidence="2">JEL0379</strain>
    </source>
</reference>
<name>A0AAD5XLR5_9FUNG</name>
<sequence length="397" mass="42862">MKTPVAESSLPSVPVPGSPAARSAANAANVPASEQSEWDPKVLSASLLYEKFCDAKNVPTMQSDVYVPSFVSQTKATCVGSTWSQFARHLQAKNTLRDGVLNAGVLAAVLSDICAGKLLGASLLKLTTNADSQMMEKAALIVRSYDRAVEKAEVIEGLGMKRDEDTTVHDLLHALISETFDSATTTTFWANGESVSSREQRRAYLGNADGKKPDCRVLSRIGELLFMEVKPATTAATSSATVYDLDKLARFMQGSINQQVLNCPSRIPLAFAIHPIPAKGIINLYCMTLEGPGAYLMAHFATCSMPRARQEFQNLLHLIPAVMSMEDAMDQPLSQDSNVYTDDDALHLTTDASSSDSDLGLCLYVRSPVPTPASRKGSCPTIYLDPMTQNEEALSPF</sequence>